<comment type="caution">
    <text evidence="2">The sequence shown here is derived from an EMBL/GenBank/DDBJ whole genome shotgun (WGS) entry which is preliminary data.</text>
</comment>
<feature type="region of interest" description="Disordered" evidence="1">
    <location>
        <begin position="201"/>
        <end position="242"/>
    </location>
</feature>
<organism evidence="2 3">
    <name type="scientific">Reticulomyxa filosa</name>
    <dbReference type="NCBI Taxonomy" id="46433"/>
    <lineage>
        <taxon>Eukaryota</taxon>
        <taxon>Sar</taxon>
        <taxon>Rhizaria</taxon>
        <taxon>Retaria</taxon>
        <taxon>Foraminifera</taxon>
        <taxon>Monothalamids</taxon>
        <taxon>Reticulomyxidae</taxon>
        <taxon>Reticulomyxa</taxon>
    </lineage>
</organism>
<feature type="compositionally biased region" description="Polar residues" evidence="1">
    <location>
        <begin position="207"/>
        <end position="217"/>
    </location>
</feature>
<dbReference type="AlphaFoldDB" id="X6M5J9"/>
<evidence type="ECO:0000256" key="1">
    <source>
        <dbReference type="SAM" id="MobiDB-lite"/>
    </source>
</evidence>
<name>X6M5J9_RETFI</name>
<feature type="compositionally biased region" description="Basic and acidic residues" evidence="1">
    <location>
        <begin position="229"/>
        <end position="242"/>
    </location>
</feature>
<gene>
    <name evidence="2" type="ORF">RFI_28640</name>
</gene>
<protein>
    <submittedName>
        <fullName evidence="2">Uncharacterized protein</fullName>
    </submittedName>
</protein>
<accession>X6M5J9</accession>
<reference evidence="2 3" key="1">
    <citation type="journal article" date="2013" name="Curr. Biol.">
        <title>The Genome of the Foraminiferan Reticulomyxa filosa.</title>
        <authorList>
            <person name="Glockner G."/>
            <person name="Hulsmann N."/>
            <person name="Schleicher M."/>
            <person name="Noegel A.A."/>
            <person name="Eichinger L."/>
            <person name="Gallinger C."/>
            <person name="Pawlowski J."/>
            <person name="Sierra R."/>
            <person name="Euteneuer U."/>
            <person name="Pillet L."/>
            <person name="Moustafa A."/>
            <person name="Platzer M."/>
            <person name="Groth M."/>
            <person name="Szafranski K."/>
            <person name="Schliwa M."/>
        </authorList>
    </citation>
    <scope>NUCLEOTIDE SEQUENCE [LARGE SCALE GENOMIC DNA]</scope>
</reference>
<proteinExistence type="predicted"/>
<feature type="region of interest" description="Disordered" evidence="1">
    <location>
        <begin position="144"/>
        <end position="166"/>
    </location>
</feature>
<dbReference type="Proteomes" id="UP000023152">
    <property type="component" value="Unassembled WGS sequence"/>
</dbReference>
<evidence type="ECO:0000313" key="2">
    <source>
        <dbReference type="EMBL" id="ETO08747.1"/>
    </source>
</evidence>
<sequence length="294" mass="35266">IYIYVITTETNGTFKFIEEILLFGGDDIAILESDTGHYRRNFEEKFCKDKDMRRLVLRLLRDWRRQVYPTFLSNPYNYRWNFLKENGFFNEEELQRLGNQYLRILVRTKEYYVKDKSSQKKVKNEKQRWEEENQFEEEYVFEENAEEQRLQDQKDSKVKASELSTHHKGDVDLSKVTQLLVLSENQDDDSDKGGNELIRKLSKKEQQQWQPKSSVKMQSEPLVKKGSLKKKEERRDDFSEYKSKKEDLDANRIEKKSNSINWNIQLNCANLIISCLTAFAHYCSDIQFHLIYFN</sequence>
<feature type="non-terminal residue" evidence="2">
    <location>
        <position position="1"/>
    </location>
</feature>
<feature type="non-terminal residue" evidence="2">
    <location>
        <position position="294"/>
    </location>
</feature>
<feature type="compositionally biased region" description="Basic and acidic residues" evidence="1">
    <location>
        <begin position="146"/>
        <end position="166"/>
    </location>
</feature>
<evidence type="ECO:0000313" key="3">
    <source>
        <dbReference type="Proteomes" id="UP000023152"/>
    </source>
</evidence>
<dbReference type="EMBL" id="ASPP01024732">
    <property type="protein sequence ID" value="ETO08747.1"/>
    <property type="molecule type" value="Genomic_DNA"/>
</dbReference>
<keyword evidence="3" id="KW-1185">Reference proteome</keyword>